<feature type="transmembrane region" description="Helical" evidence="1">
    <location>
        <begin position="21"/>
        <end position="40"/>
    </location>
</feature>
<name>A0ABU1ANI6_9BACT</name>
<keyword evidence="1" id="KW-0812">Transmembrane</keyword>
<dbReference type="RefSeq" id="WP_308986794.1">
    <property type="nucleotide sequence ID" value="NZ_JARXIC010000071.1"/>
</dbReference>
<keyword evidence="3" id="KW-1185">Reference proteome</keyword>
<evidence type="ECO:0000313" key="3">
    <source>
        <dbReference type="Proteomes" id="UP001243717"/>
    </source>
</evidence>
<sequence length="108" mass="12207">MKRRKESIWTKNLLHTKAGMFFSAFIMPVLAFGFGLYGIIEKKVRLRGFTYEGLDAQVLGAGIIFGAIGYSLIFTFSAKIDYQKRKVPMLFCFAVMFGAIMFSVGRNI</sequence>
<evidence type="ECO:0000313" key="2">
    <source>
        <dbReference type="EMBL" id="MDQ8196359.1"/>
    </source>
</evidence>
<comment type="caution">
    <text evidence="2">The sequence shown here is derived from an EMBL/GenBank/DDBJ whole genome shotgun (WGS) entry which is preliminary data.</text>
</comment>
<gene>
    <name evidence="2" type="ORF">QEH59_18155</name>
</gene>
<reference evidence="2 3" key="1">
    <citation type="submission" date="2023-04" db="EMBL/GenBank/DDBJ databases">
        <title>A novel bacteria isolated from coastal sediment.</title>
        <authorList>
            <person name="Liu X.-J."/>
            <person name="Du Z.-J."/>
        </authorList>
    </citation>
    <scope>NUCLEOTIDE SEQUENCE [LARGE SCALE GENOMIC DNA]</scope>
    <source>
        <strain evidence="2 3">SDUM461004</strain>
    </source>
</reference>
<feature type="transmembrane region" description="Helical" evidence="1">
    <location>
        <begin position="87"/>
        <end position="105"/>
    </location>
</feature>
<dbReference type="Proteomes" id="UP001243717">
    <property type="component" value="Unassembled WGS sequence"/>
</dbReference>
<dbReference type="EMBL" id="JARXIC010000071">
    <property type="protein sequence ID" value="MDQ8196359.1"/>
    <property type="molecule type" value="Genomic_DNA"/>
</dbReference>
<protein>
    <submittedName>
        <fullName evidence="2">Uncharacterized protein</fullName>
    </submittedName>
</protein>
<evidence type="ECO:0000256" key="1">
    <source>
        <dbReference type="SAM" id="Phobius"/>
    </source>
</evidence>
<accession>A0ABU1ANI6</accession>
<keyword evidence="1" id="KW-0472">Membrane</keyword>
<organism evidence="2 3">
    <name type="scientific">Thalassobacterium sedimentorum</name>
    <dbReference type="NCBI Taxonomy" id="3041258"/>
    <lineage>
        <taxon>Bacteria</taxon>
        <taxon>Pseudomonadati</taxon>
        <taxon>Verrucomicrobiota</taxon>
        <taxon>Opitutia</taxon>
        <taxon>Puniceicoccales</taxon>
        <taxon>Coraliomargaritaceae</taxon>
        <taxon>Thalassobacterium</taxon>
    </lineage>
</organism>
<proteinExistence type="predicted"/>
<feature type="transmembrane region" description="Helical" evidence="1">
    <location>
        <begin position="56"/>
        <end position="75"/>
    </location>
</feature>
<keyword evidence="1" id="KW-1133">Transmembrane helix</keyword>